<feature type="compositionally biased region" description="Polar residues" evidence="1">
    <location>
        <begin position="102"/>
        <end position="117"/>
    </location>
</feature>
<dbReference type="SUPFAM" id="SSF89895">
    <property type="entry name" value="FYSH domain"/>
    <property type="match status" value="1"/>
</dbReference>
<dbReference type="EMBL" id="MCGR01000016">
    <property type="protein sequence ID" value="ORY85349.1"/>
    <property type="molecule type" value="Genomic_DNA"/>
</dbReference>
<evidence type="ECO:0000313" key="4">
    <source>
        <dbReference type="Proteomes" id="UP000193467"/>
    </source>
</evidence>
<evidence type="ECO:0000313" key="3">
    <source>
        <dbReference type="EMBL" id="ORY85349.1"/>
    </source>
</evidence>
<organism evidence="3 4">
    <name type="scientific">Leucosporidium creatinivorum</name>
    <dbReference type="NCBI Taxonomy" id="106004"/>
    <lineage>
        <taxon>Eukaryota</taxon>
        <taxon>Fungi</taxon>
        <taxon>Dikarya</taxon>
        <taxon>Basidiomycota</taxon>
        <taxon>Pucciniomycotina</taxon>
        <taxon>Microbotryomycetes</taxon>
        <taxon>Leucosporidiales</taxon>
        <taxon>Leucosporidium</taxon>
    </lineage>
</organism>
<comment type="caution">
    <text evidence="3">The sequence shown here is derived from an EMBL/GenBank/DDBJ whole genome shotgun (WGS) entry which is preliminary data.</text>
</comment>
<dbReference type="Pfam" id="PF01172">
    <property type="entry name" value="SBDS_N"/>
    <property type="match status" value="1"/>
</dbReference>
<accession>A0A1Y2FN46</accession>
<evidence type="ECO:0000256" key="1">
    <source>
        <dbReference type="SAM" id="MobiDB-lite"/>
    </source>
</evidence>
<dbReference type="Proteomes" id="UP000193467">
    <property type="component" value="Unassembled WGS sequence"/>
</dbReference>
<feature type="region of interest" description="Disordered" evidence="1">
    <location>
        <begin position="100"/>
        <end position="123"/>
    </location>
</feature>
<gene>
    <name evidence="3" type="ORF">BCR35DRAFT_290057</name>
</gene>
<keyword evidence="4" id="KW-1185">Reference proteome</keyword>
<reference evidence="3 4" key="1">
    <citation type="submission" date="2016-07" db="EMBL/GenBank/DDBJ databases">
        <title>Pervasive Adenine N6-methylation of Active Genes in Fungi.</title>
        <authorList>
            <consortium name="DOE Joint Genome Institute"/>
            <person name="Mondo S.J."/>
            <person name="Dannebaum R.O."/>
            <person name="Kuo R.C."/>
            <person name="Labutti K."/>
            <person name="Haridas S."/>
            <person name="Kuo A."/>
            <person name="Salamov A."/>
            <person name="Ahrendt S.R."/>
            <person name="Lipzen A."/>
            <person name="Sullivan W."/>
            <person name="Andreopoulos W.B."/>
            <person name="Clum A."/>
            <person name="Lindquist E."/>
            <person name="Daum C."/>
            <person name="Ramamoorthy G.K."/>
            <person name="Gryganskyi A."/>
            <person name="Culley D."/>
            <person name="Magnuson J.K."/>
            <person name="James T.Y."/>
            <person name="O'Malley M.A."/>
            <person name="Stajich J.E."/>
            <person name="Spatafora J.W."/>
            <person name="Visel A."/>
            <person name="Grigoriev I.V."/>
        </authorList>
    </citation>
    <scope>NUCLEOTIDE SEQUENCE [LARGE SCALE GENOMIC DNA]</scope>
    <source>
        <strain evidence="3 4">62-1032</strain>
    </source>
</reference>
<dbReference type="InParanoid" id="A0A1Y2FN46"/>
<name>A0A1Y2FN46_9BASI</name>
<dbReference type="Gene3D" id="3.30.1250.10">
    <property type="entry name" value="Ribosome maturation protein SBDS, N-terminal domain"/>
    <property type="match status" value="1"/>
</dbReference>
<proteinExistence type="predicted"/>
<feature type="domain" description="Ribosome maturation protein SDO1/SBDS N-terminal" evidence="2">
    <location>
        <begin position="6"/>
        <end position="94"/>
    </location>
</feature>
<sequence length="123" mass="13146">MPSNTTTKAVYKPDSQSTDEFIVVVQDESAAQRWIGGDKTIPLVSIVDSFDVFHSGQGSQGILQRPSKQELETVFGTHNDTEIVETILTKGKFVTGKAIDSLGQSSKNTSGQQTSRGSVAGGR</sequence>
<dbReference type="InterPro" id="IPR036786">
    <property type="entry name" value="Ribosome_mat_SBDS_N_sf"/>
</dbReference>
<dbReference type="AlphaFoldDB" id="A0A1Y2FN46"/>
<evidence type="ECO:0000259" key="2">
    <source>
        <dbReference type="Pfam" id="PF01172"/>
    </source>
</evidence>
<dbReference type="STRING" id="106004.A0A1Y2FN46"/>
<dbReference type="OrthoDB" id="2567806at2759"/>
<dbReference type="FunCoup" id="A0A1Y2FN46">
    <property type="interactions" value="30"/>
</dbReference>
<dbReference type="InterPro" id="IPR019783">
    <property type="entry name" value="SDO1/SBDS_N"/>
</dbReference>
<protein>
    <submittedName>
        <fullName evidence="3">Ribosome maturation protein</fullName>
    </submittedName>
</protein>